<dbReference type="InterPro" id="IPR039448">
    <property type="entry name" value="Beta_helix"/>
</dbReference>
<dbReference type="InterPro" id="IPR011050">
    <property type="entry name" value="Pectin_lyase_fold/virulence"/>
</dbReference>
<dbReference type="OrthoDB" id="248604at2"/>
<organism evidence="4 5">
    <name type="scientific">Bremerella volcania</name>
    <dbReference type="NCBI Taxonomy" id="2527984"/>
    <lineage>
        <taxon>Bacteria</taxon>
        <taxon>Pseudomonadati</taxon>
        <taxon>Planctomycetota</taxon>
        <taxon>Planctomycetia</taxon>
        <taxon>Pirellulales</taxon>
        <taxon>Pirellulaceae</taxon>
        <taxon>Bremerella</taxon>
    </lineage>
</organism>
<name>A0A518CAX8_9BACT</name>
<proteinExistence type="predicted"/>
<dbReference type="Pfam" id="PF13229">
    <property type="entry name" value="Beta_helix"/>
    <property type="match status" value="1"/>
</dbReference>
<keyword evidence="4" id="KW-0456">Lyase</keyword>
<evidence type="ECO:0000259" key="3">
    <source>
        <dbReference type="Pfam" id="PF13229"/>
    </source>
</evidence>
<dbReference type="Pfam" id="PF12708">
    <property type="entry name" value="Pect-lyase_RHGA_epim"/>
    <property type="match status" value="1"/>
</dbReference>
<protein>
    <submittedName>
        <fullName evidence="4">Pectate lyase superfamily protein</fullName>
    </submittedName>
</protein>
<accession>A0A518CAX8</accession>
<evidence type="ECO:0000259" key="1">
    <source>
        <dbReference type="Pfam" id="PF05048"/>
    </source>
</evidence>
<dbReference type="Pfam" id="PF05048">
    <property type="entry name" value="NosD"/>
    <property type="match status" value="1"/>
</dbReference>
<feature type="domain" description="Rhamnogalacturonase A/B/Epimerase-like pectate lyase" evidence="2">
    <location>
        <begin position="115"/>
        <end position="176"/>
    </location>
</feature>
<dbReference type="GO" id="GO:0016829">
    <property type="term" value="F:lyase activity"/>
    <property type="evidence" value="ECO:0007669"/>
    <property type="project" value="UniProtKB-KW"/>
</dbReference>
<dbReference type="SMART" id="SM00710">
    <property type="entry name" value="PbH1"/>
    <property type="match status" value="9"/>
</dbReference>
<dbReference type="SUPFAM" id="SSF51126">
    <property type="entry name" value="Pectin lyase-like"/>
    <property type="match status" value="2"/>
</dbReference>
<dbReference type="InterPro" id="IPR012334">
    <property type="entry name" value="Pectin_lyas_fold"/>
</dbReference>
<evidence type="ECO:0000259" key="2">
    <source>
        <dbReference type="Pfam" id="PF12708"/>
    </source>
</evidence>
<dbReference type="AlphaFoldDB" id="A0A518CAX8"/>
<dbReference type="Gene3D" id="2.160.20.10">
    <property type="entry name" value="Single-stranded right-handed beta-helix, Pectin lyase-like"/>
    <property type="match status" value="2"/>
</dbReference>
<dbReference type="KEGG" id="bvo:Pan97_34310"/>
<dbReference type="InterPro" id="IPR007742">
    <property type="entry name" value="NosD_dom"/>
</dbReference>
<feature type="domain" description="Periplasmic copper-binding protein NosD beta helix" evidence="1">
    <location>
        <begin position="371"/>
        <end position="502"/>
    </location>
</feature>
<dbReference type="InterPro" id="IPR024535">
    <property type="entry name" value="RHGA/B-epi-like_pectate_lyase"/>
</dbReference>
<feature type="domain" description="Right handed beta helix" evidence="3">
    <location>
        <begin position="223"/>
        <end position="339"/>
    </location>
</feature>
<dbReference type="InterPro" id="IPR006626">
    <property type="entry name" value="PbH1"/>
</dbReference>
<sequence>MSICHFARADANILLALKAFAEQKIEKYDVSWYVFRRLASQGATITVHKRGNVMSLDQFLRDRMNRNFKHRACSRSQTTGLRPMLLAIIVMSVSLANADEPEPIPLTMVDVDTTVRAFGAGGDGVSDDTEAIQNAINAGSTAIRLPRGTYRISKPLVVDLDKVGVTSIVGDGTARIMMTGPGPAIRFVGTHQGTASPKTVKSNVWQKERMPLVDGIEIIGTHDEADGIEAVRTMQLTISRVIIRHTRHAIHLVERNRNVILSDCHLYENHGVGVFLDNVDLHQINLSACHVSYNDGGGFVSKGGNVRNIHISGCDLEANVQNVLIDSDGSKYGTAEVAITGCTIQHSGGPGSANVRFIGANPEGERCWGLVTIANNILSDVETNIDIQQARDVIINGNTISSGYKFNLRVEDSMNVVVGPNVLARNPPYRDEDTCDNAVLFRNCNGGTITGLHVHETRRTEAGIMLDACRRFHMTGCTVLDCDNAGLLLKNLEDCQITGNMLRHGTATKEKWQPMIVLGGRETKIAP</sequence>
<gene>
    <name evidence="4" type="ORF">Pan97_34310</name>
</gene>
<evidence type="ECO:0000313" key="4">
    <source>
        <dbReference type="EMBL" id="QDU76383.1"/>
    </source>
</evidence>
<keyword evidence="5" id="KW-1185">Reference proteome</keyword>
<evidence type="ECO:0000313" key="5">
    <source>
        <dbReference type="Proteomes" id="UP000318626"/>
    </source>
</evidence>
<dbReference type="EMBL" id="CP036289">
    <property type="protein sequence ID" value="QDU76383.1"/>
    <property type="molecule type" value="Genomic_DNA"/>
</dbReference>
<dbReference type="Proteomes" id="UP000318626">
    <property type="component" value="Chromosome"/>
</dbReference>
<reference evidence="5" key="1">
    <citation type="submission" date="2019-02" db="EMBL/GenBank/DDBJ databases">
        <title>Deep-cultivation of Planctomycetes and their phenomic and genomic characterization uncovers novel biology.</title>
        <authorList>
            <person name="Wiegand S."/>
            <person name="Jogler M."/>
            <person name="Boedeker C."/>
            <person name="Pinto D."/>
            <person name="Vollmers J."/>
            <person name="Rivas-Marin E."/>
            <person name="Kohn T."/>
            <person name="Peeters S.H."/>
            <person name="Heuer A."/>
            <person name="Rast P."/>
            <person name="Oberbeckmann S."/>
            <person name="Bunk B."/>
            <person name="Jeske O."/>
            <person name="Meyerdierks A."/>
            <person name="Storesund J.E."/>
            <person name="Kallscheuer N."/>
            <person name="Luecker S."/>
            <person name="Lage O.M."/>
            <person name="Pohl T."/>
            <person name="Merkel B.J."/>
            <person name="Hornburger P."/>
            <person name="Mueller R.-W."/>
            <person name="Bruemmer F."/>
            <person name="Labrenz M."/>
            <person name="Spormann A.M."/>
            <person name="Op den Camp H."/>
            <person name="Overmann J."/>
            <person name="Amann R."/>
            <person name="Jetten M.S.M."/>
            <person name="Mascher T."/>
            <person name="Medema M.H."/>
            <person name="Devos D.P."/>
            <person name="Kaster A.-K."/>
            <person name="Ovreas L."/>
            <person name="Rohde M."/>
            <person name="Galperin M.Y."/>
            <person name="Jogler C."/>
        </authorList>
    </citation>
    <scope>NUCLEOTIDE SEQUENCE [LARGE SCALE GENOMIC DNA]</scope>
    <source>
        <strain evidence="5">Pan97</strain>
    </source>
</reference>